<gene>
    <name evidence="3" type="ORF">MNBD_GAMMA23-1721</name>
</gene>
<protein>
    <recommendedName>
        <fullName evidence="2">DUF4340 domain-containing protein</fullName>
    </recommendedName>
</protein>
<evidence type="ECO:0000256" key="1">
    <source>
        <dbReference type="SAM" id="MobiDB-lite"/>
    </source>
</evidence>
<reference evidence="3" key="1">
    <citation type="submission" date="2018-06" db="EMBL/GenBank/DDBJ databases">
        <authorList>
            <person name="Zhirakovskaya E."/>
        </authorList>
    </citation>
    <scope>NUCLEOTIDE SEQUENCE</scope>
</reference>
<dbReference type="Pfam" id="PF14238">
    <property type="entry name" value="DUF4340"/>
    <property type="match status" value="1"/>
</dbReference>
<dbReference type="InterPro" id="IPR025641">
    <property type="entry name" value="DUF4340"/>
</dbReference>
<evidence type="ECO:0000259" key="2">
    <source>
        <dbReference type="Pfam" id="PF14238"/>
    </source>
</evidence>
<proteinExistence type="predicted"/>
<dbReference type="EMBL" id="UOFT01000052">
    <property type="protein sequence ID" value="VAW96274.1"/>
    <property type="molecule type" value="Genomic_DNA"/>
</dbReference>
<name>A0A3B1AQL5_9ZZZZ</name>
<organism evidence="3">
    <name type="scientific">hydrothermal vent metagenome</name>
    <dbReference type="NCBI Taxonomy" id="652676"/>
    <lineage>
        <taxon>unclassified sequences</taxon>
        <taxon>metagenomes</taxon>
        <taxon>ecological metagenomes</taxon>
    </lineage>
</organism>
<feature type="region of interest" description="Disordered" evidence="1">
    <location>
        <begin position="280"/>
        <end position="300"/>
    </location>
</feature>
<evidence type="ECO:0000313" key="3">
    <source>
        <dbReference type="EMBL" id="VAW96274.1"/>
    </source>
</evidence>
<feature type="domain" description="DUF4340" evidence="2">
    <location>
        <begin position="67"/>
        <end position="219"/>
    </location>
</feature>
<accession>A0A3B1AQL5</accession>
<dbReference type="AlphaFoldDB" id="A0A3B1AQL5"/>
<sequence length="300" mass="34100">MNKRNITNLGLFIFILIAAGLAILDSTDEEKNKRPAITALKQADVVNITIKRQGKTDIDIEKKNNKWRLISPYNTPTNQFRMDTLLRLVETLPQATYPLKETIPYGLDTPILEVVFNKGLTNTVAIKFGNSDPLKMRRYVAVNKTLYLTNDTYFYALNSVATDYIDHKLLADDFEITRLDLPELKLKLVNNNWRATPKPDNFSVDSVNELISEWKNAQAINISPINTNVSFSSAQTISLYSKEATKLTFYILKNNKEFVLADKLKGLQYSLPNEKREPLLNLSKPAAMESEPTLSPIQKK</sequence>